<evidence type="ECO:0000256" key="6">
    <source>
        <dbReference type="ARBA" id="ARBA00023239"/>
    </source>
</evidence>
<reference evidence="10" key="1">
    <citation type="submission" date="2022-07" db="EMBL/GenBank/DDBJ databases">
        <title>Phylogenomic reconstructions and comparative analyses of Kickxellomycotina fungi.</title>
        <authorList>
            <person name="Reynolds N.K."/>
            <person name="Stajich J.E."/>
            <person name="Barry K."/>
            <person name="Grigoriev I.V."/>
            <person name="Crous P."/>
            <person name="Smith M.E."/>
        </authorList>
    </citation>
    <scope>NUCLEOTIDE SEQUENCE</scope>
    <source>
        <strain evidence="10">RSA 567</strain>
    </source>
</reference>
<feature type="active site" description="Charge relay system" evidence="8">
    <location>
        <position position="83"/>
    </location>
</feature>
<dbReference type="CDD" id="cd00470">
    <property type="entry name" value="PTPS"/>
    <property type="match status" value="1"/>
</dbReference>
<gene>
    <name evidence="10" type="ORF">H4R34_005476</name>
</gene>
<comment type="cofactor">
    <cofactor evidence="7 9">
        <name>Zn(2+)</name>
        <dbReference type="ChEBI" id="CHEBI:29105"/>
    </cofactor>
    <text evidence="7 9">Binds 1 zinc ion per subunit.</text>
</comment>
<dbReference type="Pfam" id="PF01242">
    <property type="entry name" value="PTPS"/>
    <property type="match status" value="1"/>
</dbReference>
<accession>A0A9W8EB75</accession>
<dbReference type="EC" id="4.2.3.12" evidence="7"/>
<name>A0A9W8EB75_9FUNG</name>
<dbReference type="EMBL" id="JANBQB010001118">
    <property type="protein sequence ID" value="KAJ1972232.1"/>
    <property type="molecule type" value="Genomic_DNA"/>
</dbReference>
<evidence type="ECO:0000256" key="4">
    <source>
        <dbReference type="ARBA" id="ARBA00022833"/>
    </source>
</evidence>
<dbReference type="PANTHER" id="PTHR12589">
    <property type="entry name" value="PYRUVOYL TETRAHYDROBIOPTERIN SYNTHASE"/>
    <property type="match status" value="1"/>
</dbReference>
<keyword evidence="6 7" id="KW-0456">Lyase</keyword>
<dbReference type="GO" id="GO:0005739">
    <property type="term" value="C:mitochondrion"/>
    <property type="evidence" value="ECO:0007669"/>
    <property type="project" value="TreeGrafter"/>
</dbReference>
<comment type="catalytic activity">
    <reaction evidence="7">
        <text>7,8-dihydroneopterin 3'-triphosphate = 6-pyruvoyl-5,6,7,8-tetrahydropterin + triphosphate + H(+)</text>
        <dbReference type="Rhea" id="RHEA:22048"/>
        <dbReference type="ChEBI" id="CHEBI:15378"/>
        <dbReference type="ChEBI" id="CHEBI:18036"/>
        <dbReference type="ChEBI" id="CHEBI:58462"/>
        <dbReference type="ChEBI" id="CHEBI:136564"/>
        <dbReference type="EC" id="4.2.3.12"/>
    </reaction>
</comment>
<dbReference type="OrthoDB" id="14045at2759"/>
<dbReference type="GO" id="GO:0046872">
    <property type="term" value="F:metal ion binding"/>
    <property type="evidence" value="ECO:0007669"/>
    <property type="project" value="UniProtKB-KW"/>
</dbReference>
<dbReference type="AlphaFoldDB" id="A0A9W8EB75"/>
<dbReference type="Proteomes" id="UP001151582">
    <property type="component" value="Unassembled WGS sequence"/>
</dbReference>
<dbReference type="InterPro" id="IPR007115">
    <property type="entry name" value="6-PTP_synth/QueD"/>
</dbReference>
<evidence type="ECO:0000256" key="5">
    <source>
        <dbReference type="ARBA" id="ARBA00023007"/>
    </source>
</evidence>
<comment type="similarity">
    <text evidence="2 7">Belongs to the PTPS family.</text>
</comment>
<dbReference type="GO" id="GO:0006729">
    <property type="term" value="P:tetrahydrobiopterin biosynthetic process"/>
    <property type="evidence" value="ECO:0007669"/>
    <property type="project" value="UniProtKB-KW"/>
</dbReference>
<comment type="caution">
    <text evidence="10">The sequence shown here is derived from an EMBL/GenBank/DDBJ whole genome shotgun (WGS) entry which is preliminary data.</text>
</comment>
<organism evidence="10 11">
    <name type="scientific">Dimargaris verticillata</name>
    <dbReference type="NCBI Taxonomy" id="2761393"/>
    <lineage>
        <taxon>Eukaryota</taxon>
        <taxon>Fungi</taxon>
        <taxon>Fungi incertae sedis</taxon>
        <taxon>Zoopagomycota</taxon>
        <taxon>Kickxellomycotina</taxon>
        <taxon>Dimargaritomycetes</taxon>
        <taxon>Dimargaritales</taxon>
        <taxon>Dimargaritaceae</taxon>
        <taxon>Dimargaris</taxon>
    </lineage>
</organism>
<feature type="binding site" evidence="9">
    <location>
        <position position="42"/>
    </location>
    <ligand>
        <name>Zn(2+)</name>
        <dbReference type="ChEBI" id="CHEBI:29105"/>
    </ligand>
</feature>
<dbReference type="Gene3D" id="3.30.479.10">
    <property type="entry name" value="6-pyruvoyl tetrahydropterin synthase/QueD"/>
    <property type="match status" value="1"/>
</dbReference>
<feature type="active site" description="Proton acceptor" evidence="8">
    <location>
        <position position="36"/>
    </location>
</feature>
<protein>
    <recommendedName>
        <fullName evidence="7">6-pyruvoyl tetrahydrobiopterin synthase</fullName>
        <shortName evidence="7">PTP synthase</shortName>
        <shortName evidence="7">PTPS</shortName>
        <ecNumber evidence="7">4.2.3.12</ecNumber>
    </recommendedName>
</protein>
<dbReference type="SUPFAM" id="SSF55620">
    <property type="entry name" value="Tetrahydrobiopterin biosynthesis enzymes-like"/>
    <property type="match status" value="1"/>
</dbReference>
<dbReference type="PIRSF" id="PIRSF006113">
    <property type="entry name" value="PTP_synth"/>
    <property type="match status" value="1"/>
</dbReference>
<keyword evidence="5 7" id="KW-0783">Tetrahydrobiopterin biosynthesis</keyword>
<evidence type="ECO:0000256" key="2">
    <source>
        <dbReference type="ARBA" id="ARBA00009164"/>
    </source>
</evidence>
<feature type="binding site" evidence="9">
    <location>
        <position position="44"/>
    </location>
    <ligand>
        <name>Zn(2+)</name>
        <dbReference type="ChEBI" id="CHEBI:29105"/>
    </ligand>
</feature>
<evidence type="ECO:0000256" key="3">
    <source>
        <dbReference type="ARBA" id="ARBA00022723"/>
    </source>
</evidence>
<evidence type="ECO:0000313" key="10">
    <source>
        <dbReference type="EMBL" id="KAJ1972232.1"/>
    </source>
</evidence>
<evidence type="ECO:0000256" key="8">
    <source>
        <dbReference type="PIRSR" id="PIRSR006113-1"/>
    </source>
</evidence>
<dbReference type="FunFam" id="3.30.479.10:FF:000003">
    <property type="entry name" value="6-pyruvoyl tetrahydrobiopterin synthase"/>
    <property type="match status" value="1"/>
</dbReference>
<keyword evidence="11" id="KW-1185">Reference proteome</keyword>
<dbReference type="InterPro" id="IPR038418">
    <property type="entry name" value="6-PTP_synth/QueD_sf"/>
</dbReference>
<proteinExistence type="inferred from homology"/>
<comment type="pathway">
    <text evidence="1 7">Cofactor biosynthesis; tetrahydrobiopterin biosynthesis; tetrahydrobiopterin from 7,8-dihydroneopterin triphosphate: step 1/3.</text>
</comment>
<feature type="binding site" evidence="9">
    <location>
        <position position="17"/>
    </location>
    <ligand>
        <name>Zn(2+)</name>
        <dbReference type="ChEBI" id="CHEBI:29105"/>
    </ligand>
</feature>
<evidence type="ECO:0000256" key="1">
    <source>
        <dbReference type="ARBA" id="ARBA00005126"/>
    </source>
</evidence>
<keyword evidence="4 7" id="KW-0862">Zinc</keyword>
<sequence length="146" mass="16604">MPPIAYLSRTAHFSAAHRLHAPSLSAEVNAEVYGKCNRANGHGHNYEVEIAVKGEIDPQTGMILNVTDLKQCIHEAIMEPLDHRHLDHDVPFFADRPSTTENLAIYIWDSMKRVLPKGPELYRVRLYETPQNYVEYFGEASTQEAE</sequence>
<dbReference type="GO" id="GO:0003874">
    <property type="term" value="F:6-pyruvoyltetrahydropterin synthase activity"/>
    <property type="evidence" value="ECO:0007669"/>
    <property type="project" value="UniProtKB-EC"/>
</dbReference>
<evidence type="ECO:0000256" key="7">
    <source>
        <dbReference type="PIRNR" id="PIRNR006113"/>
    </source>
</evidence>
<evidence type="ECO:0000313" key="11">
    <source>
        <dbReference type="Proteomes" id="UP001151582"/>
    </source>
</evidence>
<feature type="active site" description="Charge relay system" evidence="8">
    <location>
        <position position="128"/>
    </location>
</feature>
<keyword evidence="3 7" id="KW-0479">Metal-binding</keyword>
<evidence type="ECO:0000256" key="9">
    <source>
        <dbReference type="PIRSR" id="PIRSR006113-2"/>
    </source>
</evidence>
<dbReference type="PANTHER" id="PTHR12589:SF7">
    <property type="entry name" value="6-PYRUVOYL TETRAHYDROBIOPTERIN SYNTHASE"/>
    <property type="match status" value="1"/>
</dbReference>